<evidence type="ECO:0000313" key="3">
    <source>
        <dbReference type="Proteomes" id="UP000078113"/>
    </source>
</evidence>
<feature type="compositionally biased region" description="Low complexity" evidence="1">
    <location>
        <begin position="1097"/>
        <end position="1149"/>
    </location>
</feature>
<name>A0A8X7T3F6_9BASI</name>
<keyword evidence="3" id="KW-1185">Reference proteome</keyword>
<feature type="region of interest" description="Disordered" evidence="1">
    <location>
        <begin position="1168"/>
        <end position="1189"/>
    </location>
</feature>
<feature type="region of interest" description="Disordered" evidence="1">
    <location>
        <begin position="1"/>
        <end position="131"/>
    </location>
</feature>
<dbReference type="PANTHER" id="PTHR13328">
    <property type="entry name" value="NEGATIVE ELONGATION FACTOR A NELF-A"/>
    <property type="match status" value="1"/>
</dbReference>
<feature type="region of interest" description="Disordered" evidence="1">
    <location>
        <begin position="190"/>
        <end position="212"/>
    </location>
</feature>
<gene>
    <name evidence="2" type="ORF">A4X09_0g6083</name>
</gene>
<accession>A0A8X7T3F6</accession>
<feature type="compositionally biased region" description="Gly residues" evidence="1">
    <location>
        <begin position="1016"/>
        <end position="1027"/>
    </location>
</feature>
<evidence type="ECO:0000256" key="1">
    <source>
        <dbReference type="SAM" id="MobiDB-lite"/>
    </source>
</evidence>
<dbReference type="Proteomes" id="UP000078113">
    <property type="component" value="Unassembled WGS sequence"/>
</dbReference>
<reference evidence="2" key="2">
    <citation type="journal article" date="2019" name="IMA Fungus">
        <title>Genome sequencing and comparison of five Tilletia species to identify candidate genes for the detection of regulated species infecting wheat.</title>
        <authorList>
            <person name="Nguyen H.D.T."/>
            <person name="Sultana T."/>
            <person name="Kesanakurti P."/>
            <person name="Hambleton S."/>
        </authorList>
    </citation>
    <scope>NUCLEOTIDE SEQUENCE</scope>
    <source>
        <strain evidence="2">DAOMC 236422</strain>
    </source>
</reference>
<dbReference type="EMBL" id="LWDG02000358">
    <property type="protein sequence ID" value="KAE8266268.1"/>
    <property type="molecule type" value="Genomic_DNA"/>
</dbReference>
<feature type="region of interest" description="Disordered" evidence="1">
    <location>
        <begin position="1091"/>
        <end position="1149"/>
    </location>
</feature>
<feature type="compositionally biased region" description="Acidic residues" evidence="1">
    <location>
        <begin position="195"/>
        <end position="212"/>
    </location>
</feature>
<feature type="compositionally biased region" description="Low complexity" evidence="1">
    <location>
        <begin position="12"/>
        <end position="53"/>
    </location>
</feature>
<evidence type="ECO:0000313" key="2">
    <source>
        <dbReference type="EMBL" id="KAE8266268.1"/>
    </source>
</evidence>
<dbReference type="InterPro" id="IPR052828">
    <property type="entry name" value="NELF-A_domain"/>
</dbReference>
<comment type="caution">
    <text evidence="2">The sequence shown here is derived from an EMBL/GenBank/DDBJ whole genome shotgun (WGS) entry which is preliminary data.</text>
</comment>
<protein>
    <submittedName>
        <fullName evidence="2">Uncharacterized protein</fullName>
    </submittedName>
</protein>
<feature type="region of interest" description="Disordered" evidence="1">
    <location>
        <begin position="982"/>
        <end position="1037"/>
    </location>
</feature>
<organism evidence="2 3">
    <name type="scientific">Tilletia walkeri</name>
    <dbReference type="NCBI Taxonomy" id="117179"/>
    <lineage>
        <taxon>Eukaryota</taxon>
        <taxon>Fungi</taxon>
        <taxon>Dikarya</taxon>
        <taxon>Basidiomycota</taxon>
        <taxon>Ustilaginomycotina</taxon>
        <taxon>Exobasidiomycetes</taxon>
        <taxon>Tilletiales</taxon>
        <taxon>Tilletiaceae</taxon>
        <taxon>Tilletia</taxon>
    </lineage>
</organism>
<feature type="compositionally biased region" description="Low complexity" evidence="1">
    <location>
        <begin position="88"/>
        <end position="119"/>
    </location>
</feature>
<dbReference type="PANTHER" id="PTHR13328:SF4">
    <property type="entry name" value="NEGATIVE ELONGATION FACTOR A"/>
    <property type="match status" value="1"/>
</dbReference>
<sequence>MPPKQSTPAGTAIAAPEAGPSSSAPASAAPAASASASAPASTTASTSASASTSNPPPKKKARISAPKSPKAPKAPKPTSSKPKPPKKTAPSASSSSTALTLSTSTSTSSSSKTPLPTLSRTATIAQKQPEACKTVTEATDVARFLEAKLRSHTLHGPPEMMLKHVINARPHTSFRRRTRGSKTVNKVDEFADGLSTDEEQDGEDGEEGDEEEDGAAALLLLGQTPVEQPARDEYGRTAVKADNLAQLLSIRREWLRERKRLLEKTLGFWQRVETLGAKQLEAPMKIAQHSLDLAANYSLPQEGLALLLKAFQGLHAALPRAKNILPNNLHAAWESFSKVVKAYHPHFSAHSSLFASLPQSHFDFLRMLASTGTQLAVMRTHFHEHVKDPADRMMRPSSAYAVYAGGGSEEEVTYKILLTGTHALNCFLVDQMSTMLGVDLGNRYRRAQQGGKDGPQQKEIAVSSAAFNPASKVHVTPAMLMKGISSLYDPIISDFKASTRESFHEIFSRSNSFITYNKLPLLSGPDWATFTAAERKLRYARLTERIEIVENEVRASWAHLETQEMRSTHYRTEEDWTAGVGAVGDYRSRLREKVGVSKMNEERVLREARGLIGGGSGGAEDSVMTDASGTAGRGQKPTVSIPILSHNTSDVREQIFDPDGRVADALDMARCLSRLLRARFMELSKIAKPILEGSYSPPWPSTPLRALSSSLGVDLTRGHYATDAEIAETAIRFWNISTCLLDVLHAALEWLTGPEYVDLDEVSDLEKFLIEAERGVREWSDLGALSTDVSRLRLKIANWIVEVRGICANEVLAVALEHVDWDMEKLRIWRPQGAVRSEESERKWAMKLGTTREVGRDVNHRPGGGPDLGSSEDERQALWYRRHMYLVELWDATSAWALRLAGFEWLNKLQTTTPFSRTKVGPQAEALRGVKMDIKLAHGRDGWEVSARRAEAVLNALRARFHSWRASVENAARLAAAAAAAAGRGEGEEGEEDGEEVDSVPTSPIGFGGSSTNAGTGTGAGGGGAGASGSTSTSTLKLPSHSFLPLESTRAIHNAYVAVRIAYDGEPKRRERLGGLVLGFRVLIDAVGLEKLGGSGSSSSRTGAGDDVGESPSRAAATASTSGASGSASTSATAGGSSSAATASAPPASPATTAAAARAAVVQASNAARRLAAQQKEKEKAKDKAKERDVKLTRLPRAGRAWKMHLISLDACRPEELKYITTGIGMALEPYMNEIRRTLSLRASTNMLPSSATTASTEGPYGVVPNAPLGGVTNRAATKRGLPIRSDAEERYGEFGVVYRERVFWLEVVRATLIGSAVILARERGEDSGGGLGPGN</sequence>
<reference evidence="2" key="1">
    <citation type="submission" date="2016-04" db="EMBL/GenBank/DDBJ databases">
        <authorList>
            <person name="Nguyen H.D."/>
            <person name="Samba Siva P."/>
            <person name="Cullis J."/>
            <person name="Levesque C.A."/>
            <person name="Hambleton S."/>
        </authorList>
    </citation>
    <scope>NUCLEOTIDE SEQUENCE</scope>
    <source>
        <strain evidence="2">DAOMC 236422</strain>
    </source>
</reference>
<proteinExistence type="predicted"/>
<feature type="compositionally biased region" description="Acidic residues" evidence="1">
    <location>
        <begin position="988"/>
        <end position="998"/>
    </location>
</feature>
<feature type="compositionally biased region" description="Basic and acidic residues" evidence="1">
    <location>
        <begin position="1175"/>
        <end position="1189"/>
    </location>
</feature>